<dbReference type="STRING" id="1359163.NLO413_0768"/>
<evidence type="ECO:0000256" key="7">
    <source>
        <dbReference type="ARBA" id="ARBA00023146"/>
    </source>
</evidence>
<dbReference type="NCBIfam" id="TIGR00211">
    <property type="entry name" value="glyS"/>
    <property type="match status" value="1"/>
</dbReference>
<comment type="subcellular location">
    <subcellularLocation>
        <location evidence="9">Cytoplasm</location>
    </subcellularLocation>
</comment>
<evidence type="ECO:0000256" key="8">
    <source>
        <dbReference type="ARBA" id="ARBA00047937"/>
    </source>
</evidence>
<dbReference type="PANTHER" id="PTHR30075:SF2">
    <property type="entry name" value="GLYCINE--TRNA LIGASE, CHLOROPLASTIC_MITOCHONDRIAL 2"/>
    <property type="match status" value="1"/>
</dbReference>
<dbReference type="AlphaFoldDB" id="A0A0F3NMT4"/>
<dbReference type="PANTHER" id="PTHR30075">
    <property type="entry name" value="GLYCYL-TRNA SYNTHETASE"/>
    <property type="match status" value="1"/>
</dbReference>
<keyword evidence="3 9" id="KW-0436">Ligase</keyword>
<evidence type="ECO:0000256" key="3">
    <source>
        <dbReference type="ARBA" id="ARBA00022598"/>
    </source>
</evidence>
<keyword evidence="7 9" id="KW-0030">Aminoacyl-tRNA synthetase</keyword>
<evidence type="ECO:0000256" key="1">
    <source>
        <dbReference type="ARBA" id="ARBA00008226"/>
    </source>
</evidence>
<protein>
    <recommendedName>
        <fullName evidence="9">Glycine--tRNA ligase beta subunit</fullName>
        <ecNumber evidence="9">6.1.1.14</ecNumber>
    </recommendedName>
    <alternativeName>
        <fullName evidence="9">Glycyl-tRNA synthetase beta subunit</fullName>
        <shortName evidence="9">GlyRS</shortName>
    </alternativeName>
</protein>
<keyword evidence="6 9" id="KW-0648">Protein biosynthesis</keyword>
<accession>A0A0F3NMT4</accession>
<dbReference type="PATRIC" id="fig|1359163.3.peg.739"/>
<dbReference type="PRINTS" id="PR01045">
    <property type="entry name" value="TRNASYNTHGB"/>
</dbReference>
<proteinExistence type="inferred from homology"/>
<dbReference type="Proteomes" id="UP000033562">
    <property type="component" value="Unassembled WGS sequence"/>
</dbReference>
<organism evidence="10 11">
    <name type="scientific">Candidatus Neoehrlichia procyonis str. RAC413</name>
    <dbReference type="NCBI Taxonomy" id="1359163"/>
    <lineage>
        <taxon>Bacteria</taxon>
        <taxon>Pseudomonadati</taxon>
        <taxon>Pseudomonadota</taxon>
        <taxon>Alphaproteobacteria</taxon>
        <taxon>Rickettsiales</taxon>
        <taxon>Anaplasmataceae</taxon>
        <taxon>Candidatus Neoehrlichia</taxon>
    </lineage>
</organism>
<dbReference type="GO" id="GO:0004820">
    <property type="term" value="F:glycine-tRNA ligase activity"/>
    <property type="evidence" value="ECO:0007669"/>
    <property type="project" value="UniProtKB-UniRule"/>
</dbReference>
<keyword evidence="4 9" id="KW-0547">Nucleotide-binding</keyword>
<dbReference type="InterPro" id="IPR015944">
    <property type="entry name" value="Gly-tRNA-synth_bsu"/>
</dbReference>
<evidence type="ECO:0000256" key="4">
    <source>
        <dbReference type="ARBA" id="ARBA00022741"/>
    </source>
</evidence>
<evidence type="ECO:0000256" key="9">
    <source>
        <dbReference type="HAMAP-Rule" id="MF_00255"/>
    </source>
</evidence>
<evidence type="ECO:0000256" key="2">
    <source>
        <dbReference type="ARBA" id="ARBA00011209"/>
    </source>
</evidence>
<reference evidence="10 11" key="1">
    <citation type="submission" date="2015-02" db="EMBL/GenBank/DDBJ databases">
        <title>Genome Sequencing of Rickettsiales.</title>
        <authorList>
            <person name="Daugherty S.C."/>
            <person name="Su Q."/>
            <person name="Abolude K."/>
            <person name="Beier-Sexton M."/>
            <person name="Carlyon J.A."/>
            <person name="Carter R."/>
            <person name="Day N.P."/>
            <person name="Dumler S.J."/>
            <person name="Dyachenko V."/>
            <person name="Godinez A."/>
            <person name="Kurtti T.J."/>
            <person name="Lichay M."/>
            <person name="Mullins K.E."/>
            <person name="Ott S."/>
            <person name="Pappas-Brown V."/>
            <person name="Paris D.H."/>
            <person name="Patel P."/>
            <person name="Richards A.L."/>
            <person name="Sadzewicz L."/>
            <person name="Sears K."/>
            <person name="Seidman D."/>
            <person name="Sengamalay N."/>
            <person name="Stenos J."/>
            <person name="Tallon L.J."/>
            <person name="Vincent G."/>
            <person name="Fraser C.M."/>
            <person name="Munderloh U."/>
            <person name="Dunning-Hotopp J.C."/>
        </authorList>
    </citation>
    <scope>NUCLEOTIDE SEQUENCE [LARGE SCALE GENOMIC DNA]</scope>
    <source>
        <strain evidence="10 11">RAC413</strain>
    </source>
</reference>
<comment type="catalytic activity">
    <reaction evidence="8 9">
        <text>tRNA(Gly) + glycine + ATP = glycyl-tRNA(Gly) + AMP + diphosphate</text>
        <dbReference type="Rhea" id="RHEA:16013"/>
        <dbReference type="Rhea" id="RHEA-COMP:9664"/>
        <dbReference type="Rhea" id="RHEA-COMP:9683"/>
        <dbReference type="ChEBI" id="CHEBI:30616"/>
        <dbReference type="ChEBI" id="CHEBI:33019"/>
        <dbReference type="ChEBI" id="CHEBI:57305"/>
        <dbReference type="ChEBI" id="CHEBI:78442"/>
        <dbReference type="ChEBI" id="CHEBI:78522"/>
        <dbReference type="ChEBI" id="CHEBI:456215"/>
        <dbReference type="EC" id="6.1.1.14"/>
    </reaction>
</comment>
<comment type="subunit">
    <text evidence="2 9">Tetramer of two alpha and two beta subunits.</text>
</comment>
<dbReference type="Pfam" id="PF02092">
    <property type="entry name" value="tRNA_synt_2f"/>
    <property type="match status" value="1"/>
</dbReference>
<comment type="similarity">
    <text evidence="1 9">Belongs to the class-II aminoacyl-tRNA synthetase family.</text>
</comment>
<keyword evidence="5 9" id="KW-0067">ATP-binding</keyword>
<dbReference type="GO" id="GO:0006426">
    <property type="term" value="P:glycyl-tRNA aminoacylation"/>
    <property type="evidence" value="ECO:0007669"/>
    <property type="project" value="UniProtKB-UniRule"/>
</dbReference>
<evidence type="ECO:0000256" key="5">
    <source>
        <dbReference type="ARBA" id="ARBA00022840"/>
    </source>
</evidence>
<dbReference type="EC" id="6.1.1.14" evidence="9"/>
<evidence type="ECO:0000313" key="11">
    <source>
        <dbReference type="Proteomes" id="UP000033562"/>
    </source>
</evidence>
<dbReference type="SUPFAM" id="SSF109604">
    <property type="entry name" value="HD-domain/PDEase-like"/>
    <property type="match status" value="1"/>
</dbReference>
<sequence length="705" mass="81803">MSSDLLFECLSEDIPPKMQIKAISHINLYVKDELKKGNIEFNSLNVFVSASRISLIITEIKAKKIHNVIKIKGPNINSSIRDIEEFLKKVKKNLNELSIYKIGDEKFYFAESVDSSSVNIEDYFCIMLENMMKNFPWEKKMKWGTTKEYWVRPIINILCIINKNLLHIKFAGIASNNKTMGNKFLSDQSFFEVNSIDDYYINLKKKYVILNQEERLKFILDQIHELTFNKKLTCEKNTKLINELNGSLEYPIVIMGKLNQKFINLPREVILCVMHNHQRYLAVFNNDNKITHFITIASTVNENVIHGHEKVLNARLTDADFLINQDKKFNMDHYQNGLGNILFHAKLGTVIDKVNRMAILAKYIALWIPHSSLIKVERASLLSKADLSTLIVREFPELQGLMGSYYAKYFGESEEICNAIAEHYKPDNSEEKCPSSPISVAVAIADKTDSLIGLTLANERSSGSRDPFALKRTATSIIRIILENELNIPLKLLLEKSISLYFNDSKNTFIKNLKHTIKNYKKTLTEEILNFFLNRFKMILQEKKINKSIIKAIVDQDQIHDLLIEKQKAQTIDEYIKTNKGTEILKAYKRINNIIAKDKAIKNKSYIIYSRHICNKKLFTDECELSLYYDTKIYKKKIKTFLKDNDFKNSLSSLYFFSNTVNNFMDKVKICGVENVSLRKNRFFAIFNALQVFNLLIDFNKIENK</sequence>
<name>A0A0F3NMT4_9RICK</name>
<dbReference type="InterPro" id="IPR006194">
    <property type="entry name" value="Gly-tRNA-synth_heterodimer"/>
</dbReference>
<evidence type="ECO:0000313" key="10">
    <source>
        <dbReference type="EMBL" id="KJV69378.1"/>
    </source>
</evidence>
<gene>
    <name evidence="9 10" type="primary">glyS</name>
    <name evidence="10" type="ORF">NLO413_0768</name>
</gene>
<dbReference type="RefSeq" id="WP_045809397.1">
    <property type="nucleotide sequence ID" value="NZ_LANX01000001.1"/>
</dbReference>
<dbReference type="EMBL" id="LANX01000001">
    <property type="protein sequence ID" value="KJV69378.1"/>
    <property type="molecule type" value="Genomic_DNA"/>
</dbReference>
<evidence type="ECO:0000256" key="6">
    <source>
        <dbReference type="ARBA" id="ARBA00022917"/>
    </source>
</evidence>
<dbReference type="GO" id="GO:0005524">
    <property type="term" value="F:ATP binding"/>
    <property type="evidence" value="ECO:0007669"/>
    <property type="project" value="UniProtKB-UniRule"/>
</dbReference>
<dbReference type="PROSITE" id="PS50861">
    <property type="entry name" value="AA_TRNA_LIGASE_II_GLYAB"/>
    <property type="match status" value="1"/>
</dbReference>
<keyword evidence="9" id="KW-0963">Cytoplasm</keyword>
<dbReference type="OrthoDB" id="9775440at2"/>
<comment type="caution">
    <text evidence="10">The sequence shown here is derived from an EMBL/GenBank/DDBJ whole genome shotgun (WGS) entry which is preliminary data.</text>
</comment>
<dbReference type="HAMAP" id="MF_00255">
    <property type="entry name" value="Gly_tRNA_synth_beta"/>
    <property type="match status" value="1"/>
</dbReference>
<keyword evidence="11" id="KW-1185">Reference proteome</keyword>
<dbReference type="GO" id="GO:0005829">
    <property type="term" value="C:cytosol"/>
    <property type="evidence" value="ECO:0007669"/>
    <property type="project" value="TreeGrafter"/>
</dbReference>